<sequence>MEQLISLKKRAVIQHSWQQQMTYRLNPLATLNVPLLVTLVINVDLRMLDDLHCSTEDSNYYQGNDGDAAEDSTRDLLLVVGLALAIV</sequence>
<evidence type="ECO:0000313" key="1">
    <source>
        <dbReference type="EMBL" id="KAJ8659512.1"/>
    </source>
</evidence>
<dbReference type="RefSeq" id="XP_058344425.1">
    <property type="nucleotide sequence ID" value="XM_058484926.1"/>
</dbReference>
<keyword evidence="2" id="KW-1185">Reference proteome</keyword>
<accession>A0AAD7Y1Z6</accession>
<proteinExistence type="predicted"/>
<dbReference type="Proteomes" id="UP001234581">
    <property type="component" value="Unassembled WGS sequence"/>
</dbReference>
<dbReference type="AlphaFoldDB" id="A0AAD7Y1Z6"/>
<reference evidence="1 2" key="1">
    <citation type="submission" date="2023-03" db="EMBL/GenBank/DDBJ databases">
        <title>Genome sequence of Lichtheimia ornata CBS 291.66.</title>
        <authorList>
            <person name="Mohabir J.T."/>
            <person name="Shea T.P."/>
            <person name="Kurbessoian T."/>
            <person name="Berby B."/>
            <person name="Fontaine J."/>
            <person name="Livny J."/>
            <person name="Gnirke A."/>
            <person name="Stajich J.E."/>
            <person name="Cuomo C.A."/>
        </authorList>
    </citation>
    <scope>NUCLEOTIDE SEQUENCE [LARGE SCALE GENOMIC DNA]</scope>
    <source>
        <strain evidence="1">CBS 291.66</strain>
    </source>
</reference>
<evidence type="ECO:0000313" key="2">
    <source>
        <dbReference type="Proteomes" id="UP001234581"/>
    </source>
</evidence>
<name>A0AAD7Y1Z6_9FUNG</name>
<organism evidence="1 2">
    <name type="scientific">Lichtheimia ornata</name>
    <dbReference type="NCBI Taxonomy" id="688661"/>
    <lineage>
        <taxon>Eukaryota</taxon>
        <taxon>Fungi</taxon>
        <taxon>Fungi incertae sedis</taxon>
        <taxon>Mucoromycota</taxon>
        <taxon>Mucoromycotina</taxon>
        <taxon>Mucoromycetes</taxon>
        <taxon>Mucorales</taxon>
        <taxon>Lichtheimiaceae</taxon>
        <taxon>Lichtheimia</taxon>
    </lineage>
</organism>
<gene>
    <name evidence="1" type="ORF">O0I10_004877</name>
</gene>
<dbReference type="GeneID" id="83212290"/>
<protein>
    <submittedName>
        <fullName evidence="1">Uncharacterized protein</fullName>
    </submittedName>
</protein>
<comment type="caution">
    <text evidence="1">The sequence shown here is derived from an EMBL/GenBank/DDBJ whole genome shotgun (WGS) entry which is preliminary data.</text>
</comment>
<dbReference type="EMBL" id="JARTCD010000018">
    <property type="protein sequence ID" value="KAJ8659512.1"/>
    <property type="molecule type" value="Genomic_DNA"/>
</dbReference>